<dbReference type="EMBL" id="FNYK01000116">
    <property type="protein sequence ID" value="SEJ34350.1"/>
    <property type="molecule type" value="Genomic_DNA"/>
</dbReference>
<dbReference type="AlphaFoldDB" id="A0A1H6YB26"/>
<evidence type="ECO:0000313" key="2">
    <source>
        <dbReference type="Proteomes" id="UP000183028"/>
    </source>
</evidence>
<dbReference type="OrthoDB" id="1493284at2"/>
<accession>A0A1H6YB26</accession>
<keyword evidence="2" id="KW-1185">Reference proteome</keyword>
<proteinExistence type="predicted"/>
<gene>
    <name evidence="1" type="ORF">SAMN04487834_11165</name>
</gene>
<dbReference type="RefSeq" id="WP_033163739.1">
    <property type="nucleotide sequence ID" value="NZ_FNYK01000116.1"/>
</dbReference>
<sequence>MFYVRKLSKKSNLYKIRDVSLEKVEADVLKQELGTSRNTLSFWKCDDMSHLADTMKAIILSTTSIETSQFIIVDDELLNKYEISIDETELGATGYKGFDKLHVNFCDLDYEKIGAILNMIREISSDKTRIPELKREQVKSYIVEVRKKGLLDEEAIRPELKDAIDRYCSSIA</sequence>
<reference evidence="2" key="1">
    <citation type="submission" date="2016-10" db="EMBL/GenBank/DDBJ databases">
        <authorList>
            <person name="Varghese N."/>
        </authorList>
    </citation>
    <scope>NUCLEOTIDE SEQUENCE [LARGE SCALE GENOMIC DNA]</scope>
    <source>
        <strain evidence="2">DSM 20406</strain>
    </source>
</reference>
<evidence type="ECO:0000313" key="1">
    <source>
        <dbReference type="EMBL" id="SEJ34350.1"/>
    </source>
</evidence>
<name>A0A1H6YB26_9FIRM</name>
<dbReference type="GeneID" id="54121126"/>
<dbReference type="Proteomes" id="UP000183028">
    <property type="component" value="Unassembled WGS sequence"/>
</dbReference>
<organism evidence="1 2">
    <name type="scientific">Sharpea azabuensis</name>
    <dbReference type="NCBI Taxonomy" id="322505"/>
    <lineage>
        <taxon>Bacteria</taxon>
        <taxon>Bacillati</taxon>
        <taxon>Bacillota</taxon>
        <taxon>Erysipelotrichia</taxon>
        <taxon>Erysipelotrichales</taxon>
        <taxon>Coprobacillaceae</taxon>
        <taxon>Sharpea</taxon>
    </lineage>
</organism>
<protein>
    <submittedName>
        <fullName evidence="1">Uncharacterized protein</fullName>
    </submittedName>
</protein>